<dbReference type="GO" id="GO:0009507">
    <property type="term" value="C:chloroplast"/>
    <property type="evidence" value="ECO:0007669"/>
    <property type="project" value="TreeGrafter"/>
</dbReference>
<comment type="subcellular location">
    <subcellularLocation>
        <location evidence="1">Membrane</location>
        <topology evidence="1">Single-pass type II membrane protein</topology>
    </subcellularLocation>
</comment>
<gene>
    <name evidence="15" type="ORF">GIB67_001668</name>
</gene>
<evidence type="ECO:0000256" key="6">
    <source>
        <dbReference type="ARBA" id="ARBA00022692"/>
    </source>
</evidence>
<accession>A0A7J7L9M7</accession>
<dbReference type="AlphaFoldDB" id="A0A7J7L9M7"/>
<feature type="region of interest" description="Disordered" evidence="14">
    <location>
        <begin position="232"/>
        <end position="279"/>
    </location>
</feature>
<evidence type="ECO:0000256" key="1">
    <source>
        <dbReference type="ARBA" id="ARBA00004606"/>
    </source>
</evidence>
<keyword evidence="9" id="KW-0472">Membrane</keyword>
<dbReference type="EMBL" id="JACGCM010002502">
    <property type="protein sequence ID" value="KAF6139250.1"/>
    <property type="molecule type" value="Genomic_DNA"/>
</dbReference>
<keyword evidence="12" id="KW-0119">Carbohydrate metabolism</keyword>
<evidence type="ECO:0000256" key="13">
    <source>
        <dbReference type="ARBA" id="ARBA00030350"/>
    </source>
</evidence>
<evidence type="ECO:0000256" key="2">
    <source>
        <dbReference type="ARBA" id="ARBA00004881"/>
    </source>
</evidence>
<sequence>MNFKVGLLLRAMGYPPKTIIYLAGSETCGGQRVLIPLRAMYTNSVDRTSLCSKEELSNLINLETPLPQDTVSSSRDKSDGQLHEEWKKAGPRPRPLPPPPDRPIYRHEKEGWYGWIAEMDTEPDPSPIDMRNRAHRLMWDALDYIVSVEADVFFPGFHNDGGGWPDFSSLVMGHRLYEMAYARTYRPDRKLLAELFNSTCDHMYYPGRNGRFQVAWSSILRAKTSLKDEVNANENELSEDEMDLDSESDDKGTKMYANTSVDQDDEMDPMIGEYTFTET</sequence>
<evidence type="ECO:0000313" key="15">
    <source>
        <dbReference type="EMBL" id="KAF6139250.1"/>
    </source>
</evidence>
<keyword evidence="11" id="KW-0294">Fucose metabolism</keyword>
<comment type="pathway">
    <text evidence="2">Glycan metabolism.</text>
</comment>
<dbReference type="GO" id="GO:0016757">
    <property type="term" value="F:glycosyltransferase activity"/>
    <property type="evidence" value="ECO:0007669"/>
    <property type="project" value="UniProtKB-KW"/>
</dbReference>
<dbReference type="Proteomes" id="UP000541444">
    <property type="component" value="Unassembled WGS sequence"/>
</dbReference>
<dbReference type="PANTHER" id="PTHR31741">
    <property type="entry name" value="OS02G0726500 PROTEIN-RELATED"/>
    <property type="match status" value="1"/>
</dbReference>
<dbReference type="GO" id="GO:0006004">
    <property type="term" value="P:fucose metabolic process"/>
    <property type="evidence" value="ECO:0007669"/>
    <property type="project" value="UniProtKB-KW"/>
</dbReference>
<evidence type="ECO:0000256" key="7">
    <source>
        <dbReference type="ARBA" id="ARBA00022968"/>
    </source>
</evidence>
<keyword evidence="6" id="KW-0812">Transmembrane</keyword>
<feature type="compositionally biased region" description="Acidic residues" evidence="14">
    <location>
        <begin position="236"/>
        <end position="248"/>
    </location>
</feature>
<feature type="compositionally biased region" description="Basic and acidic residues" evidence="14">
    <location>
        <begin position="74"/>
        <end position="88"/>
    </location>
</feature>
<evidence type="ECO:0000256" key="12">
    <source>
        <dbReference type="ARBA" id="ARBA00023277"/>
    </source>
</evidence>
<dbReference type="InterPro" id="IPR019378">
    <property type="entry name" value="GDP-Fuc_O-FucTrfase"/>
</dbReference>
<dbReference type="Pfam" id="PF10250">
    <property type="entry name" value="O-FucT"/>
    <property type="match status" value="1"/>
</dbReference>
<keyword evidence="16" id="KW-1185">Reference proteome</keyword>
<feature type="compositionally biased region" description="Pro residues" evidence="14">
    <location>
        <begin position="92"/>
        <end position="102"/>
    </location>
</feature>
<reference evidence="15 16" key="1">
    <citation type="journal article" date="2020" name="IScience">
        <title>Genome Sequencing of the Endangered Kingdonia uniflora (Circaeasteraceae, Ranunculales) Reveals Potential Mechanisms of Evolutionary Specialization.</title>
        <authorList>
            <person name="Sun Y."/>
            <person name="Deng T."/>
            <person name="Zhang A."/>
            <person name="Moore M.J."/>
            <person name="Landis J.B."/>
            <person name="Lin N."/>
            <person name="Zhang H."/>
            <person name="Zhang X."/>
            <person name="Huang J."/>
            <person name="Zhang X."/>
            <person name="Sun H."/>
            <person name="Wang H."/>
        </authorList>
    </citation>
    <scope>NUCLEOTIDE SEQUENCE [LARGE SCALE GENOMIC DNA]</scope>
    <source>
        <strain evidence="15">TB1705</strain>
        <tissue evidence="15">Leaf</tissue>
    </source>
</reference>
<comment type="caution">
    <text evidence="15">The sequence shown here is derived from an EMBL/GenBank/DDBJ whole genome shotgun (WGS) entry which is preliminary data.</text>
</comment>
<dbReference type="PANTHER" id="PTHR31741:SF6">
    <property type="entry name" value="PROTEIN EMBRYO SAC DEVELOPMENT ARREST 30"/>
    <property type="match status" value="1"/>
</dbReference>
<evidence type="ECO:0000256" key="4">
    <source>
        <dbReference type="ARBA" id="ARBA00022676"/>
    </source>
</evidence>
<evidence type="ECO:0000313" key="16">
    <source>
        <dbReference type="Proteomes" id="UP000541444"/>
    </source>
</evidence>
<evidence type="ECO:0000256" key="5">
    <source>
        <dbReference type="ARBA" id="ARBA00022679"/>
    </source>
</evidence>
<evidence type="ECO:0000256" key="10">
    <source>
        <dbReference type="ARBA" id="ARBA00023180"/>
    </source>
</evidence>
<name>A0A7J7L9M7_9MAGN</name>
<dbReference type="GO" id="GO:0016020">
    <property type="term" value="C:membrane"/>
    <property type="evidence" value="ECO:0007669"/>
    <property type="project" value="UniProtKB-SubCell"/>
</dbReference>
<evidence type="ECO:0000256" key="11">
    <source>
        <dbReference type="ARBA" id="ARBA00023253"/>
    </source>
</evidence>
<proteinExistence type="inferred from homology"/>
<evidence type="ECO:0000256" key="8">
    <source>
        <dbReference type="ARBA" id="ARBA00022989"/>
    </source>
</evidence>
<protein>
    <recommendedName>
        <fullName evidence="13">O-fucosyltransferase family protein</fullName>
    </recommendedName>
</protein>
<dbReference type="GO" id="GO:0005794">
    <property type="term" value="C:Golgi apparatus"/>
    <property type="evidence" value="ECO:0007669"/>
    <property type="project" value="TreeGrafter"/>
</dbReference>
<evidence type="ECO:0000256" key="14">
    <source>
        <dbReference type="SAM" id="MobiDB-lite"/>
    </source>
</evidence>
<organism evidence="15 16">
    <name type="scientific">Kingdonia uniflora</name>
    <dbReference type="NCBI Taxonomy" id="39325"/>
    <lineage>
        <taxon>Eukaryota</taxon>
        <taxon>Viridiplantae</taxon>
        <taxon>Streptophyta</taxon>
        <taxon>Embryophyta</taxon>
        <taxon>Tracheophyta</taxon>
        <taxon>Spermatophyta</taxon>
        <taxon>Magnoliopsida</taxon>
        <taxon>Ranunculales</taxon>
        <taxon>Circaeasteraceae</taxon>
        <taxon>Kingdonia</taxon>
    </lineage>
</organism>
<feature type="region of interest" description="Disordered" evidence="14">
    <location>
        <begin position="66"/>
        <end position="103"/>
    </location>
</feature>
<keyword evidence="7" id="KW-0735">Signal-anchor</keyword>
<evidence type="ECO:0000256" key="9">
    <source>
        <dbReference type="ARBA" id="ARBA00023136"/>
    </source>
</evidence>
<comment type="similarity">
    <text evidence="3">Belongs to the glycosyltransferase GT106 family.</text>
</comment>
<keyword evidence="4" id="KW-0328">Glycosyltransferase</keyword>
<keyword evidence="5" id="KW-0808">Transferase</keyword>
<keyword evidence="8" id="KW-1133">Transmembrane helix</keyword>
<evidence type="ECO:0000256" key="3">
    <source>
        <dbReference type="ARBA" id="ARBA00007737"/>
    </source>
</evidence>
<keyword evidence="10" id="KW-0325">Glycoprotein</keyword>
<dbReference type="OrthoDB" id="743588at2759"/>